<reference evidence="12 13" key="1">
    <citation type="journal article" date="2020" name="Nat. Food">
        <title>A phased Vanilla planifolia genome enables genetic improvement of flavour and production.</title>
        <authorList>
            <person name="Hasing T."/>
            <person name="Tang H."/>
            <person name="Brym M."/>
            <person name="Khazi F."/>
            <person name="Huang T."/>
            <person name="Chambers A.H."/>
        </authorList>
    </citation>
    <scope>NUCLEOTIDE SEQUENCE [LARGE SCALE GENOMIC DNA]</scope>
    <source>
        <tissue evidence="12">Leaf</tissue>
    </source>
</reference>
<dbReference type="GO" id="GO:0036444">
    <property type="term" value="P:calcium import into the mitochondrion"/>
    <property type="evidence" value="ECO:0007669"/>
    <property type="project" value="TreeGrafter"/>
</dbReference>
<evidence type="ECO:0000256" key="1">
    <source>
        <dbReference type="ARBA" id="ARBA00004141"/>
    </source>
</evidence>
<dbReference type="InterPro" id="IPR039055">
    <property type="entry name" value="MCU_fam"/>
</dbReference>
<evidence type="ECO:0000256" key="2">
    <source>
        <dbReference type="ARBA" id="ARBA00005653"/>
    </source>
</evidence>
<gene>
    <name evidence="12" type="ORF">HPP92_022406</name>
</gene>
<evidence type="ECO:0000313" key="12">
    <source>
        <dbReference type="EMBL" id="KAG0459278.1"/>
    </source>
</evidence>
<keyword evidence="4" id="KW-0109">Calcium transport</keyword>
<dbReference type="Pfam" id="PF04678">
    <property type="entry name" value="MCU"/>
    <property type="match status" value="1"/>
</dbReference>
<dbReference type="GO" id="GO:0015292">
    <property type="term" value="F:uniporter activity"/>
    <property type="evidence" value="ECO:0007669"/>
    <property type="project" value="TreeGrafter"/>
</dbReference>
<feature type="transmembrane region" description="Helical" evidence="10">
    <location>
        <begin position="242"/>
        <end position="262"/>
    </location>
</feature>
<evidence type="ECO:0000256" key="7">
    <source>
        <dbReference type="ARBA" id="ARBA00022989"/>
    </source>
</evidence>
<evidence type="ECO:0000256" key="10">
    <source>
        <dbReference type="SAM" id="Phobius"/>
    </source>
</evidence>
<keyword evidence="9 10" id="KW-0472">Membrane</keyword>
<evidence type="ECO:0000256" key="3">
    <source>
        <dbReference type="ARBA" id="ARBA00022448"/>
    </source>
</evidence>
<keyword evidence="8" id="KW-0406">Ion transport</keyword>
<dbReference type="InterPro" id="IPR006769">
    <property type="entry name" value="MCU_C"/>
</dbReference>
<dbReference type="EMBL" id="JADCNM010000012">
    <property type="protein sequence ID" value="KAG0459278.1"/>
    <property type="molecule type" value="Genomic_DNA"/>
</dbReference>
<dbReference type="OrthoDB" id="278338at2759"/>
<comment type="caution">
    <text evidence="12">The sequence shown here is derived from an EMBL/GenBank/DDBJ whole genome shotgun (WGS) entry which is preliminary data.</text>
</comment>
<name>A0A835UFD9_VANPL</name>
<keyword evidence="6" id="KW-0106">Calcium</keyword>
<evidence type="ECO:0000256" key="4">
    <source>
        <dbReference type="ARBA" id="ARBA00022568"/>
    </source>
</evidence>
<keyword evidence="3" id="KW-0813">Transport</keyword>
<dbReference type="AlphaFoldDB" id="A0A835UFD9"/>
<evidence type="ECO:0000256" key="8">
    <source>
        <dbReference type="ARBA" id="ARBA00023065"/>
    </source>
</evidence>
<protein>
    <recommendedName>
        <fullName evidence="11">Calcium uniporter protein C-terminal domain-containing protein</fullName>
    </recommendedName>
</protein>
<dbReference type="Proteomes" id="UP000639772">
    <property type="component" value="Chromosome 12"/>
</dbReference>
<dbReference type="GO" id="GO:0051560">
    <property type="term" value="P:mitochondrial calcium ion homeostasis"/>
    <property type="evidence" value="ECO:0007669"/>
    <property type="project" value="InterPro"/>
</dbReference>
<evidence type="ECO:0000259" key="11">
    <source>
        <dbReference type="Pfam" id="PF04678"/>
    </source>
</evidence>
<comment type="similarity">
    <text evidence="2">Belongs to the MCU (TC 1.A.77) family.</text>
</comment>
<proteinExistence type="inferred from homology"/>
<evidence type="ECO:0000256" key="5">
    <source>
        <dbReference type="ARBA" id="ARBA00022692"/>
    </source>
</evidence>
<evidence type="ECO:0000256" key="9">
    <source>
        <dbReference type="ARBA" id="ARBA00023136"/>
    </source>
</evidence>
<dbReference type="PANTHER" id="PTHR13462">
    <property type="entry name" value="CALCIUM UNIPORTER PROTEIN, MITOCHONDRIAL"/>
    <property type="match status" value="1"/>
</dbReference>
<dbReference type="GO" id="GO:1990246">
    <property type="term" value="C:uniplex complex"/>
    <property type="evidence" value="ECO:0007669"/>
    <property type="project" value="TreeGrafter"/>
</dbReference>
<accession>A0A835UFD9</accession>
<sequence>MGLGRTLAHRFLDAAKFCSGQMRSRTATAQCSVFRRPIVQAAVPPDRMPLLVDGDVFTRISGIDRGRIWKELFTPLPPSQSRVGERDEAEMGVKRMTSMEEVKKALKASRMEIVRSRLRAISRSSVSYSEFMQICREASSEEQRMELARCLDESGVVIVLGNVVLLRPDQVAKALENAIPLPLASRLDPRREELRELERQKAVIDEKAKAMVRRELWCGLVFFAAQTVGFIRLTFWELSWDVMEPICFYATSSYFLAGYVFFMRTSTELSFEGFFKRRFATKQEQLMKAFKFDARRFDELGGVWSSSCARSKKTTSTMLA</sequence>
<dbReference type="GO" id="GO:0005262">
    <property type="term" value="F:calcium channel activity"/>
    <property type="evidence" value="ECO:0007669"/>
    <property type="project" value="TreeGrafter"/>
</dbReference>
<evidence type="ECO:0000313" key="13">
    <source>
        <dbReference type="Proteomes" id="UP000639772"/>
    </source>
</evidence>
<evidence type="ECO:0000256" key="6">
    <source>
        <dbReference type="ARBA" id="ARBA00022837"/>
    </source>
</evidence>
<comment type="subcellular location">
    <subcellularLocation>
        <location evidence="1">Membrane</location>
        <topology evidence="1">Multi-pass membrane protein</topology>
    </subcellularLocation>
</comment>
<dbReference type="PANTHER" id="PTHR13462:SF31">
    <property type="entry name" value="CALCIUM UNIPORTER PROTEIN 1, MITOCHONDRIAL"/>
    <property type="match status" value="1"/>
</dbReference>
<keyword evidence="5 10" id="KW-0812">Transmembrane</keyword>
<feature type="transmembrane region" description="Helical" evidence="10">
    <location>
        <begin position="216"/>
        <end position="236"/>
    </location>
</feature>
<organism evidence="12 13">
    <name type="scientific">Vanilla planifolia</name>
    <name type="common">Vanilla</name>
    <dbReference type="NCBI Taxonomy" id="51239"/>
    <lineage>
        <taxon>Eukaryota</taxon>
        <taxon>Viridiplantae</taxon>
        <taxon>Streptophyta</taxon>
        <taxon>Embryophyta</taxon>
        <taxon>Tracheophyta</taxon>
        <taxon>Spermatophyta</taxon>
        <taxon>Magnoliopsida</taxon>
        <taxon>Liliopsida</taxon>
        <taxon>Asparagales</taxon>
        <taxon>Orchidaceae</taxon>
        <taxon>Vanilloideae</taxon>
        <taxon>Vanilleae</taxon>
        <taxon>Vanilla</taxon>
    </lineage>
</organism>
<keyword evidence="7 10" id="KW-1133">Transmembrane helix</keyword>
<feature type="domain" description="Calcium uniporter protein C-terminal" evidence="11">
    <location>
        <begin position="141"/>
        <end position="300"/>
    </location>
</feature>